<evidence type="ECO:0000313" key="1">
    <source>
        <dbReference type="EMBL" id="KAI5674115.1"/>
    </source>
</evidence>
<protein>
    <submittedName>
        <fullName evidence="1">Uncharacterized protein</fullName>
    </submittedName>
</protein>
<organism evidence="1 2">
    <name type="scientific">Catharanthus roseus</name>
    <name type="common">Madagascar periwinkle</name>
    <name type="synonym">Vinca rosea</name>
    <dbReference type="NCBI Taxonomy" id="4058"/>
    <lineage>
        <taxon>Eukaryota</taxon>
        <taxon>Viridiplantae</taxon>
        <taxon>Streptophyta</taxon>
        <taxon>Embryophyta</taxon>
        <taxon>Tracheophyta</taxon>
        <taxon>Spermatophyta</taxon>
        <taxon>Magnoliopsida</taxon>
        <taxon>eudicotyledons</taxon>
        <taxon>Gunneridae</taxon>
        <taxon>Pentapetalae</taxon>
        <taxon>asterids</taxon>
        <taxon>lamiids</taxon>
        <taxon>Gentianales</taxon>
        <taxon>Apocynaceae</taxon>
        <taxon>Rauvolfioideae</taxon>
        <taxon>Vinceae</taxon>
        <taxon>Catharanthinae</taxon>
        <taxon>Catharanthus</taxon>
    </lineage>
</organism>
<comment type="caution">
    <text evidence="1">The sequence shown here is derived from an EMBL/GenBank/DDBJ whole genome shotgun (WGS) entry which is preliminary data.</text>
</comment>
<keyword evidence="2" id="KW-1185">Reference proteome</keyword>
<accession>A0ACC0BNB8</accession>
<dbReference type="EMBL" id="CM044703">
    <property type="protein sequence ID" value="KAI5674115.1"/>
    <property type="molecule type" value="Genomic_DNA"/>
</dbReference>
<dbReference type="Proteomes" id="UP001060085">
    <property type="component" value="Linkage Group LG03"/>
</dbReference>
<sequence>MQLKKHLVTASYVDESMSKLDEAAKGAGITILGEMGLDPGIDHMMAMKMINQAHVRNGKIRSFTSYCGGLPSPAAANNPLAYKFSWNPAGAIRAGRNPSTYRYHGEIVHVDGNQLYDSASRLRIPDLPAFALECLPNRNSLIYGNLYGIENEASTIFRGTLRYEGFSEIMGTLSRIGFFNTEAISILKNDGDRLTFQKFLIKLLKLDHADNFNASSTLTEKGITERIIALGLCKEKETAAKTAKTIIFLGFHESIEIPVSCQSAFDITCLRMEERLAYSGTEEDMVLLHHEVEIDFPNGQPAENHRATLLEFGRTSSDGKTTTAMALTVGIPAAVGALLLLANKIQTRGVLRPIVPEVYIPGLDILEAYGFKLLEKME</sequence>
<name>A0ACC0BNB8_CATRO</name>
<gene>
    <name evidence="1" type="ORF">M9H77_14479</name>
</gene>
<proteinExistence type="predicted"/>
<reference evidence="2" key="1">
    <citation type="journal article" date="2023" name="Nat. Plants">
        <title>Single-cell RNA sequencing provides a high-resolution roadmap for understanding the multicellular compartmentation of specialized metabolism.</title>
        <authorList>
            <person name="Sun S."/>
            <person name="Shen X."/>
            <person name="Li Y."/>
            <person name="Li Y."/>
            <person name="Wang S."/>
            <person name="Li R."/>
            <person name="Zhang H."/>
            <person name="Shen G."/>
            <person name="Guo B."/>
            <person name="Wei J."/>
            <person name="Xu J."/>
            <person name="St-Pierre B."/>
            <person name="Chen S."/>
            <person name="Sun C."/>
        </authorList>
    </citation>
    <scope>NUCLEOTIDE SEQUENCE [LARGE SCALE GENOMIC DNA]</scope>
</reference>
<evidence type="ECO:0000313" key="2">
    <source>
        <dbReference type="Proteomes" id="UP001060085"/>
    </source>
</evidence>